<reference evidence="3 4" key="1">
    <citation type="submission" date="2014-04" db="EMBL/GenBank/DDBJ databases">
        <authorList>
            <person name="Bishop-Lilly K.A."/>
            <person name="Broomall S.M."/>
            <person name="Chain P.S."/>
            <person name="Chertkov O."/>
            <person name="Coyne S.R."/>
            <person name="Daligault H.E."/>
            <person name="Davenport K.W."/>
            <person name="Erkkila T."/>
            <person name="Frey K.G."/>
            <person name="Gibbons H.S."/>
            <person name="Gu W."/>
            <person name="Jaissle J."/>
            <person name="Johnson S.L."/>
            <person name="Koroleva G.I."/>
            <person name="Ladner J.T."/>
            <person name="Lo C.-C."/>
            <person name="Minogue T.D."/>
            <person name="Munk C."/>
            <person name="Palacios G.F."/>
            <person name="Redden C.L."/>
            <person name="Rosenzweig C.N."/>
            <person name="Scholz M.B."/>
            <person name="Teshima H."/>
            <person name="Xu Y."/>
        </authorList>
    </citation>
    <scope>NUCLEOTIDE SEQUENCE [LARGE SCALE GENOMIC DNA]</scope>
    <source>
        <strain evidence="3 4">8244</strain>
    </source>
</reference>
<evidence type="ECO:0008006" key="5">
    <source>
        <dbReference type="Google" id="ProtNLM"/>
    </source>
</evidence>
<protein>
    <recommendedName>
        <fullName evidence="5">Peptidase propeptide and YPEB domain protein</fullName>
    </recommendedName>
</protein>
<dbReference type="RefSeq" id="WP_036621545.1">
    <property type="nucleotide sequence ID" value="NZ_JAKOBR010000082.1"/>
</dbReference>
<feature type="signal peptide" evidence="2">
    <location>
        <begin position="1"/>
        <end position="21"/>
    </location>
</feature>
<keyword evidence="4" id="KW-1185">Reference proteome</keyword>
<proteinExistence type="predicted"/>
<accession>A0A090ZHV8</accession>
<dbReference type="AlphaFoldDB" id="A0A090ZHV8"/>
<feature type="compositionally biased region" description="Low complexity" evidence="1">
    <location>
        <begin position="43"/>
        <end position="59"/>
    </location>
</feature>
<sequence>MKHNFYKVLSTAALAAIIAGAGTVGVMRAVQAAPAAKSAVPQEAAQASQASQTSQTSQAEKTEHAGQTAGLNNVDQKLIDAAQAKLKEFVKEPVAFLKAETAKLGDEEAVCFVISETKMGSETSPNENVTVKRDGTVVNLYLSTSYKELNDNVKAKLDLAWKQAYNKDSSGIERVFVHYTNSEFYFTGLDYTNITAANGKKESVDLINGKLDYSGGKLEEQEVPAAINKAAAEALSRAGATAKGSPDVTFGNKPNGKKVYYFTYGETNKGEVKVNVEETTNRLLGLSLEDSSLLKDLSQVSKENAEEETNAIREKVNGYGLDELKKAAVEQAKAMLNLDLSDYAAKRDETSKSSYHNSIVFTKEGAPGVTGYFNAKGFFHGFNIEQ</sequence>
<dbReference type="HOGENOM" id="CLU_715409_0_0_9"/>
<gene>
    <name evidence="3" type="ORF">DJ90_3559</name>
</gene>
<evidence type="ECO:0000313" key="4">
    <source>
        <dbReference type="Proteomes" id="UP000029278"/>
    </source>
</evidence>
<feature type="region of interest" description="Disordered" evidence="1">
    <location>
        <begin position="43"/>
        <end position="70"/>
    </location>
</feature>
<name>A0A090ZHV8_PAEMA</name>
<evidence type="ECO:0000256" key="2">
    <source>
        <dbReference type="SAM" id="SignalP"/>
    </source>
</evidence>
<feature type="chain" id="PRO_5038816047" description="Peptidase propeptide and YPEB domain protein" evidence="2">
    <location>
        <begin position="22"/>
        <end position="386"/>
    </location>
</feature>
<dbReference type="Proteomes" id="UP000029278">
    <property type="component" value="Unassembled WGS sequence"/>
</dbReference>
<evidence type="ECO:0000313" key="3">
    <source>
        <dbReference type="EMBL" id="KFN09815.1"/>
    </source>
</evidence>
<evidence type="ECO:0000256" key="1">
    <source>
        <dbReference type="SAM" id="MobiDB-lite"/>
    </source>
</evidence>
<dbReference type="PATRIC" id="fig|44252.3.peg.2054"/>
<dbReference type="EMBL" id="JMQA01000021">
    <property type="protein sequence ID" value="KFN09815.1"/>
    <property type="molecule type" value="Genomic_DNA"/>
</dbReference>
<organism evidence="3 4">
    <name type="scientific">Paenibacillus macerans</name>
    <name type="common">Bacillus macerans</name>
    <dbReference type="NCBI Taxonomy" id="44252"/>
    <lineage>
        <taxon>Bacteria</taxon>
        <taxon>Bacillati</taxon>
        <taxon>Bacillota</taxon>
        <taxon>Bacilli</taxon>
        <taxon>Bacillales</taxon>
        <taxon>Paenibacillaceae</taxon>
        <taxon>Paenibacillus</taxon>
    </lineage>
</organism>
<dbReference type="GeneID" id="77006279"/>
<dbReference type="OrthoDB" id="2527851at2"/>
<comment type="caution">
    <text evidence="3">The sequence shown here is derived from an EMBL/GenBank/DDBJ whole genome shotgun (WGS) entry which is preliminary data.</text>
</comment>
<keyword evidence="2" id="KW-0732">Signal</keyword>